<evidence type="ECO:0000256" key="3">
    <source>
        <dbReference type="ARBA" id="ARBA00022606"/>
    </source>
</evidence>
<dbReference type="InterPro" id="IPR017452">
    <property type="entry name" value="GPCR_Rhodpsn_7TM"/>
</dbReference>
<dbReference type="PANTHER" id="PTHR26453">
    <property type="entry name" value="OLFACTORY RECEPTOR"/>
    <property type="match status" value="1"/>
</dbReference>
<dbReference type="Pfam" id="PF13853">
    <property type="entry name" value="7tm_4"/>
    <property type="match status" value="1"/>
</dbReference>
<dbReference type="InterPro" id="IPR000725">
    <property type="entry name" value="Olfact_rcpt"/>
</dbReference>
<keyword evidence="6 9" id="KW-0472">Membrane</keyword>
<evidence type="ECO:0000256" key="9">
    <source>
        <dbReference type="SAM" id="Phobius"/>
    </source>
</evidence>
<dbReference type="SUPFAM" id="SSF81321">
    <property type="entry name" value="Family A G protein-coupled receptor-like"/>
    <property type="match status" value="1"/>
</dbReference>
<dbReference type="OrthoDB" id="5975390at2759"/>
<keyword evidence="7" id="KW-0675">Receptor</keyword>
<keyword evidence="3" id="KW-0716">Sensory transduction</keyword>
<name>A0A1A6HH60_NEOLE</name>
<evidence type="ECO:0000256" key="5">
    <source>
        <dbReference type="ARBA" id="ARBA00022989"/>
    </source>
</evidence>
<evidence type="ECO:0000256" key="4">
    <source>
        <dbReference type="ARBA" id="ARBA00022692"/>
    </source>
</evidence>
<dbReference type="STRING" id="56216.A0A1A6HH60"/>
<evidence type="ECO:0000256" key="8">
    <source>
        <dbReference type="ARBA" id="ARBA00023224"/>
    </source>
</evidence>
<dbReference type="EMBL" id="LZPO01029056">
    <property type="protein sequence ID" value="OBS77574.1"/>
    <property type="molecule type" value="Genomic_DNA"/>
</dbReference>
<evidence type="ECO:0000256" key="1">
    <source>
        <dbReference type="ARBA" id="ARBA00004651"/>
    </source>
</evidence>
<organism evidence="11 12">
    <name type="scientific">Neotoma lepida</name>
    <name type="common">Desert woodrat</name>
    <dbReference type="NCBI Taxonomy" id="56216"/>
    <lineage>
        <taxon>Eukaryota</taxon>
        <taxon>Metazoa</taxon>
        <taxon>Chordata</taxon>
        <taxon>Craniata</taxon>
        <taxon>Vertebrata</taxon>
        <taxon>Euteleostomi</taxon>
        <taxon>Mammalia</taxon>
        <taxon>Eutheria</taxon>
        <taxon>Euarchontoglires</taxon>
        <taxon>Glires</taxon>
        <taxon>Rodentia</taxon>
        <taxon>Myomorpha</taxon>
        <taxon>Muroidea</taxon>
        <taxon>Cricetidae</taxon>
        <taxon>Neotominae</taxon>
        <taxon>Neotoma</taxon>
    </lineage>
</organism>
<proteinExistence type="predicted"/>
<feature type="non-terminal residue" evidence="11">
    <location>
        <position position="184"/>
    </location>
</feature>
<accession>A0A1A6HH60</accession>
<evidence type="ECO:0000313" key="12">
    <source>
        <dbReference type="Proteomes" id="UP000092124"/>
    </source>
</evidence>
<dbReference type="GO" id="GO:0004984">
    <property type="term" value="F:olfactory receptor activity"/>
    <property type="evidence" value="ECO:0007669"/>
    <property type="project" value="InterPro"/>
</dbReference>
<keyword evidence="2" id="KW-1003">Cell membrane</keyword>
<keyword evidence="8" id="KW-0807">Transducer</keyword>
<feature type="non-terminal residue" evidence="11">
    <location>
        <position position="1"/>
    </location>
</feature>
<keyword evidence="12" id="KW-1185">Reference proteome</keyword>
<gene>
    <name evidence="11" type="ORF">A6R68_20037</name>
</gene>
<dbReference type="AlphaFoldDB" id="A0A1A6HH60"/>
<evidence type="ECO:0000256" key="2">
    <source>
        <dbReference type="ARBA" id="ARBA00022475"/>
    </source>
</evidence>
<comment type="subcellular location">
    <subcellularLocation>
        <location evidence="1">Cell membrane</location>
        <topology evidence="1">Multi-pass membrane protein</topology>
    </subcellularLocation>
</comment>
<evidence type="ECO:0000259" key="10">
    <source>
        <dbReference type="PROSITE" id="PS50262"/>
    </source>
</evidence>
<dbReference type="PRINTS" id="PR00245">
    <property type="entry name" value="OLFACTORYR"/>
</dbReference>
<evidence type="ECO:0000313" key="11">
    <source>
        <dbReference type="EMBL" id="OBS77574.1"/>
    </source>
</evidence>
<dbReference type="Proteomes" id="UP000092124">
    <property type="component" value="Unassembled WGS sequence"/>
</dbReference>
<keyword evidence="4 9" id="KW-0812">Transmembrane</keyword>
<dbReference type="GO" id="GO:0007186">
    <property type="term" value="P:G protein-coupled receptor signaling pathway"/>
    <property type="evidence" value="ECO:0007669"/>
    <property type="project" value="InterPro"/>
</dbReference>
<keyword evidence="5 9" id="KW-1133">Transmembrane helix</keyword>
<dbReference type="GO" id="GO:0005886">
    <property type="term" value="C:plasma membrane"/>
    <property type="evidence" value="ECO:0007669"/>
    <property type="project" value="UniProtKB-SubCell"/>
</dbReference>
<evidence type="ECO:0000256" key="6">
    <source>
        <dbReference type="ARBA" id="ARBA00023136"/>
    </source>
</evidence>
<dbReference type="PROSITE" id="PS50262">
    <property type="entry name" value="G_PROTEIN_RECEP_F1_2"/>
    <property type="match status" value="1"/>
</dbReference>
<evidence type="ECO:0000256" key="7">
    <source>
        <dbReference type="ARBA" id="ARBA00023170"/>
    </source>
</evidence>
<dbReference type="Gene3D" id="1.20.1070.10">
    <property type="entry name" value="Rhodopsin 7-helix transmembrane proteins"/>
    <property type="match status" value="1"/>
</dbReference>
<feature type="transmembrane region" description="Helical" evidence="9">
    <location>
        <begin position="127"/>
        <end position="146"/>
    </location>
</feature>
<reference evidence="11 12" key="1">
    <citation type="submission" date="2016-06" db="EMBL/GenBank/DDBJ databases">
        <title>The Draft Genome Sequence and Annotation of the Desert Woodrat Neotoma lepida.</title>
        <authorList>
            <person name="Campbell M."/>
            <person name="Oakeson K.F."/>
            <person name="Yandell M."/>
            <person name="Halpert J.R."/>
            <person name="Dearing D."/>
        </authorList>
    </citation>
    <scope>NUCLEOTIDE SEQUENCE [LARGE SCALE GENOMIC DNA]</scope>
    <source>
        <strain evidence="11">417</strain>
        <tissue evidence="11">Liver</tissue>
    </source>
</reference>
<feature type="domain" description="G-protein coupled receptors family 1 profile" evidence="10">
    <location>
        <begin position="37"/>
        <end position="184"/>
    </location>
</feature>
<sequence length="184" mass="20911">DEDPSAWATVLVVVWLHANCKDLKCEWELLERKAVAWLHDQAGNSRAISYAGCVCQLFFYHFLGGTECFLYTVMAYDRFVAICYPLHYSVIMSHKLPYCGPKEVNYYFCDIPVVMKLACADTSALEMVGFISVGLMPLSCFFFILTSYSCIVRSILQIRSTEGRQRAFSTCSAHLTAILLFYMP</sequence>
<protein>
    <recommendedName>
        <fullName evidence="10">G-protein coupled receptors family 1 profile domain-containing protein</fullName>
    </recommendedName>
</protein>
<comment type="caution">
    <text evidence="11">The sequence shown here is derived from an EMBL/GenBank/DDBJ whole genome shotgun (WGS) entry which is preliminary data.</text>
</comment>